<keyword evidence="2 7" id="KW-0813">Transport</keyword>
<evidence type="ECO:0000313" key="11">
    <source>
        <dbReference type="Proteomes" id="UP000260644"/>
    </source>
</evidence>
<feature type="domain" description="Secretin/TonB short N-terminal" evidence="8">
    <location>
        <begin position="88"/>
        <end position="136"/>
    </location>
</feature>
<protein>
    <submittedName>
        <fullName evidence="10">SusC/RagA family TonB-linked outer membrane protein</fullName>
    </submittedName>
</protein>
<name>A0A3E1Y8P2_9BACT</name>
<keyword evidence="4 7" id="KW-0812">Transmembrane</keyword>
<dbReference type="InterPro" id="IPR023996">
    <property type="entry name" value="TonB-dep_OMP_SusC/RagA"/>
</dbReference>
<dbReference type="SUPFAM" id="SSF56935">
    <property type="entry name" value="Porins"/>
    <property type="match status" value="1"/>
</dbReference>
<comment type="subcellular location">
    <subcellularLocation>
        <location evidence="1 7">Cell outer membrane</location>
        <topology evidence="1 7">Multi-pass membrane protein</topology>
    </subcellularLocation>
</comment>
<feature type="domain" description="TonB-dependent receptor plug" evidence="9">
    <location>
        <begin position="238"/>
        <end position="350"/>
    </location>
</feature>
<dbReference type="InterPro" id="IPR011662">
    <property type="entry name" value="Secretin/TonB_short_N"/>
</dbReference>
<dbReference type="NCBIfam" id="TIGR04057">
    <property type="entry name" value="SusC_RagA_signa"/>
    <property type="match status" value="1"/>
</dbReference>
<accession>A0A3E1Y8P2</accession>
<dbReference type="SUPFAM" id="SSF49464">
    <property type="entry name" value="Carboxypeptidase regulatory domain-like"/>
    <property type="match status" value="1"/>
</dbReference>
<dbReference type="InterPro" id="IPR036942">
    <property type="entry name" value="Beta-barrel_TonB_sf"/>
</dbReference>
<dbReference type="Pfam" id="PF07660">
    <property type="entry name" value="STN"/>
    <property type="match status" value="1"/>
</dbReference>
<keyword evidence="3 7" id="KW-1134">Transmembrane beta strand</keyword>
<reference evidence="10 11" key="1">
    <citation type="submission" date="2018-07" db="EMBL/GenBank/DDBJ databases">
        <title>Chitinophaga K2CV101002-2 sp. nov., isolated from a monsoon evergreen broad-leaved forest soil.</title>
        <authorList>
            <person name="Lv Y."/>
        </authorList>
    </citation>
    <scope>NUCLEOTIDE SEQUENCE [LARGE SCALE GENOMIC DNA]</scope>
    <source>
        <strain evidence="10 11">GDMCC 1.1288</strain>
    </source>
</reference>
<keyword evidence="6 7" id="KW-0998">Cell outer membrane</keyword>
<evidence type="ECO:0000256" key="5">
    <source>
        <dbReference type="ARBA" id="ARBA00023136"/>
    </source>
</evidence>
<sequence length="1122" mass="126891">MDCQLNNVSYNIQSQSTKCMKFYQVFRQGYASSTILQILRIMKLTTLFTLSLLIQVHASTYGQMITLKEKNTPFEKVIKKIREQTGIDFFGNARLIENANPVTIDVKQANITEVLKLCFANQQLDYTIADNTVIVKEKKTEEAAPLFKVISGTVRDVKGNPLPGVNIKIKGKQTGTISNNDGTFKLNVDEGDILIFSFIGFKPKEIAIRSGVPANVVLENTEEAIKDVVVTGYFDRDKKSFSGASRTITRAEIQKYSSANIFAIIQNIDAGFKVQQDNNFGSDPNRIPEMTIRGRGSFLNESIAPVFIVDGFEMSIQKVFDLDVNRIESITLLKDASATILYGSRAANGVVVLETRAPAAGKLRVTYDLKPTMAIADLSDYHLMNASQKLEFEKFAGLYTAKDADLNTRIKNQRALDAKYNDRYREITRGVNTDWLSQPTQNALSAAHSLFVEGGTNELRFGIDMNYNNAKGVMKQSGRDRYGLGFNLNYRIKDKITIRNYASYSGVKATESPFGAFSQYTVLNPYETPFDTLGRYRPFLSDNIVNPLYNAYLPYRNWTKTQTFSDQLNLDWFVNNDFRIGGSFKIQKDNINSELFNSPRSSIYQTIKAVGERGQLALSNGEAIDMTGNIKVSYKKKIDKHTILSAIAAEMAQSQTSSYSYQITGFPDDRFSDPSFAIQFKKDTKPVSDEGKTRSVGVLGNLNYMYDDRYFADFSFRTDGSSRFGANNRIAPFYSVGAGWNINKESFWKTNKVLNELRIRGSYGVTGNQEFSAYQARTTYQFLTDRLYYNTVSATLLGYGNENLQWQKQYMTNIGTDMVWLNSRIRMSAEYYIRKTDGLLTDITVAPSLGFPTNSYKENLGEIQNTGYEFNLNAIIFKQTNNRPEWAVSLMGASNKSKLLKISNALKQTNKDNNAQLYIPKNVYEEGESMTAIKAVQSLGIDPASGKEVYLTKDRQITYAWNANDKITSGNTEPTLFGNIATNLAFKGWNLNMTFQYRYGGQIYNQTLVDRVEGANPTQNADIRVLEERWKAVNDWSFYKNIAERTQPYISSRFVQNENTLTLTNLSLSYDFSRALIRKIGLERARCSFYMNDVLRFSTVKLERGLTYPFARSFVFGLNVSF</sequence>
<proteinExistence type="inferred from homology"/>
<organism evidence="10 11">
    <name type="scientific">Chitinophaga silvatica</name>
    <dbReference type="NCBI Taxonomy" id="2282649"/>
    <lineage>
        <taxon>Bacteria</taxon>
        <taxon>Pseudomonadati</taxon>
        <taxon>Bacteroidota</taxon>
        <taxon>Chitinophagia</taxon>
        <taxon>Chitinophagales</taxon>
        <taxon>Chitinophagaceae</taxon>
        <taxon>Chitinophaga</taxon>
    </lineage>
</organism>
<keyword evidence="5 7" id="KW-0472">Membrane</keyword>
<dbReference type="InterPro" id="IPR037066">
    <property type="entry name" value="Plug_dom_sf"/>
</dbReference>
<dbReference type="Gene3D" id="2.170.130.10">
    <property type="entry name" value="TonB-dependent receptor, plug domain"/>
    <property type="match status" value="1"/>
</dbReference>
<evidence type="ECO:0000256" key="1">
    <source>
        <dbReference type="ARBA" id="ARBA00004571"/>
    </source>
</evidence>
<dbReference type="InterPro" id="IPR008969">
    <property type="entry name" value="CarboxyPept-like_regulatory"/>
</dbReference>
<comment type="similarity">
    <text evidence="7">Belongs to the TonB-dependent receptor family.</text>
</comment>
<dbReference type="NCBIfam" id="TIGR04056">
    <property type="entry name" value="OMP_RagA_SusC"/>
    <property type="match status" value="1"/>
</dbReference>
<dbReference type="InterPro" id="IPR023997">
    <property type="entry name" value="TonB-dep_OMP_SusC/RagA_CS"/>
</dbReference>
<keyword evidence="11" id="KW-1185">Reference proteome</keyword>
<evidence type="ECO:0000256" key="7">
    <source>
        <dbReference type="PROSITE-ProRule" id="PRU01360"/>
    </source>
</evidence>
<dbReference type="AlphaFoldDB" id="A0A3E1Y8P2"/>
<dbReference type="EMBL" id="QPMM01000007">
    <property type="protein sequence ID" value="RFS21773.1"/>
    <property type="molecule type" value="Genomic_DNA"/>
</dbReference>
<evidence type="ECO:0000259" key="9">
    <source>
        <dbReference type="Pfam" id="PF07715"/>
    </source>
</evidence>
<evidence type="ECO:0000313" key="10">
    <source>
        <dbReference type="EMBL" id="RFS21773.1"/>
    </source>
</evidence>
<dbReference type="InterPro" id="IPR012910">
    <property type="entry name" value="Plug_dom"/>
</dbReference>
<dbReference type="Gene3D" id="2.40.170.20">
    <property type="entry name" value="TonB-dependent receptor, beta-barrel domain"/>
    <property type="match status" value="1"/>
</dbReference>
<evidence type="ECO:0000256" key="6">
    <source>
        <dbReference type="ARBA" id="ARBA00023237"/>
    </source>
</evidence>
<dbReference type="Pfam" id="PF13715">
    <property type="entry name" value="CarbopepD_reg_2"/>
    <property type="match status" value="1"/>
</dbReference>
<dbReference type="PROSITE" id="PS52016">
    <property type="entry name" value="TONB_DEPENDENT_REC_3"/>
    <property type="match status" value="1"/>
</dbReference>
<dbReference type="InterPro" id="IPR039426">
    <property type="entry name" value="TonB-dep_rcpt-like"/>
</dbReference>
<dbReference type="Pfam" id="PF07715">
    <property type="entry name" value="Plug"/>
    <property type="match status" value="1"/>
</dbReference>
<evidence type="ECO:0000256" key="3">
    <source>
        <dbReference type="ARBA" id="ARBA00022452"/>
    </source>
</evidence>
<evidence type="ECO:0000256" key="2">
    <source>
        <dbReference type="ARBA" id="ARBA00022448"/>
    </source>
</evidence>
<evidence type="ECO:0000259" key="8">
    <source>
        <dbReference type="Pfam" id="PF07660"/>
    </source>
</evidence>
<gene>
    <name evidence="10" type="ORF">DVR12_14020</name>
</gene>
<dbReference type="Proteomes" id="UP000260644">
    <property type="component" value="Unassembled WGS sequence"/>
</dbReference>
<dbReference type="GO" id="GO:0009279">
    <property type="term" value="C:cell outer membrane"/>
    <property type="evidence" value="ECO:0007669"/>
    <property type="project" value="UniProtKB-SubCell"/>
</dbReference>
<comment type="caution">
    <text evidence="10">The sequence shown here is derived from an EMBL/GenBank/DDBJ whole genome shotgun (WGS) entry which is preliminary data.</text>
</comment>
<dbReference type="Gene3D" id="2.60.40.1120">
    <property type="entry name" value="Carboxypeptidase-like, regulatory domain"/>
    <property type="match status" value="1"/>
</dbReference>
<evidence type="ECO:0000256" key="4">
    <source>
        <dbReference type="ARBA" id="ARBA00022692"/>
    </source>
</evidence>